<evidence type="ECO:0000313" key="3">
    <source>
        <dbReference type="Proteomes" id="UP000317648"/>
    </source>
</evidence>
<proteinExistence type="predicted"/>
<organism evidence="2 3">
    <name type="scientific">Lignipirellula cremea</name>
    <dbReference type="NCBI Taxonomy" id="2528010"/>
    <lineage>
        <taxon>Bacteria</taxon>
        <taxon>Pseudomonadati</taxon>
        <taxon>Planctomycetota</taxon>
        <taxon>Planctomycetia</taxon>
        <taxon>Pirellulales</taxon>
        <taxon>Pirellulaceae</taxon>
        <taxon>Lignipirellula</taxon>
    </lineage>
</organism>
<dbReference type="AlphaFoldDB" id="A0A518DRR8"/>
<reference evidence="2 3" key="1">
    <citation type="submission" date="2019-02" db="EMBL/GenBank/DDBJ databases">
        <title>Deep-cultivation of Planctomycetes and their phenomic and genomic characterization uncovers novel biology.</title>
        <authorList>
            <person name="Wiegand S."/>
            <person name="Jogler M."/>
            <person name="Boedeker C."/>
            <person name="Pinto D."/>
            <person name="Vollmers J."/>
            <person name="Rivas-Marin E."/>
            <person name="Kohn T."/>
            <person name="Peeters S.H."/>
            <person name="Heuer A."/>
            <person name="Rast P."/>
            <person name="Oberbeckmann S."/>
            <person name="Bunk B."/>
            <person name="Jeske O."/>
            <person name="Meyerdierks A."/>
            <person name="Storesund J.E."/>
            <person name="Kallscheuer N."/>
            <person name="Luecker S."/>
            <person name="Lage O.M."/>
            <person name="Pohl T."/>
            <person name="Merkel B.J."/>
            <person name="Hornburger P."/>
            <person name="Mueller R.-W."/>
            <person name="Bruemmer F."/>
            <person name="Labrenz M."/>
            <person name="Spormann A.M."/>
            <person name="Op den Camp H."/>
            <person name="Overmann J."/>
            <person name="Amann R."/>
            <person name="Jetten M.S.M."/>
            <person name="Mascher T."/>
            <person name="Medema M.H."/>
            <person name="Devos D.P."/>
            <person name="Kaster A.-K."/>
            <person name="Ovreas L."/>
            <person name="Rohde M."/>
            <person name="Galperin M.Y."/>
            <person name="Jogler C."/>
        </authorList>
    </citation>
    <scope>NUCLEOTIDE SEQUENCE [LARGE SCALE GENOMIC DNA]</scope>
    <source>
        <strain evidence="2 3">Pla85_3_4</strain>
    </source>
</reference>
<name>A0A518DRR8_9BACT</name>
<evidence type="ECO:0000313" key="2">
    <source>
        <dbReference type="EMBL" id="QDU94538.1"/>
    </source>
</evidence>
<accession>A0A518DRR8</accession>
<keyword evidence="1" id="KW-0812">Transmembrane</keyword>
<sequence>MDLLRLLLIPLLLAMGWFLSAGLGAPLSRVVGMLPVVATSVFLATLISGITRTPSEGSSVHGLCGHLMLIVLWLLVPFSIGVAVQRNIFRRPGLAMLQSLVLLALLGLTLLTTFTGYLWPGLADALQEERRHRWIVLHLFVLPVLLAVLIAAWYWLFLPTVPVATEASEKGVD</sequence>
<dbReference type="EMBL" id="CP036433">
    <property type="protein sequence ID" value="QDU94538.1"/>
    <property type="molecule type" value="Genomic_DNA"/>
</dbReference>
<protein>
    <submittedName>
        <fullName evidence="2">Uncharacterized protein</fullName>
    </submittedName>
</protein>
<evidence type="ECO:0000256" key="1">
    <source>
        <dbReference type="SAM" id="Phobius"/>
    </source>
</evidence>
<feature type="transmembrane region" description="Helical" evidence="1">
    <location>
        <begin position="34"/>
        <end position="51"/>
    </location>
</feature>
<feature type="transmembrane region" description="Helical" evidence="1">
    <location>
        <begin position="63"/>
        <end position="84"/>
    </location>
</feature>
<gene>
    <name evidence="2" type="ORF">Pla8534_23290</name>
</gene>
<dbReference type="KEGG" id="lcre:Pla8534_23290"/>
<feature type="transmembrane region" description="Helical" evidence="1">
    <location>
        <begin position="134"/>
        <end position="156"/>
    </location>
</feature>
<dbReference type="RefSeq" id="WP_145053023.1">
    <property type="nucleotide sequence ID" value="NZ_CP036433.1"/>
</dbReference>
<keyword evidence="1" id="KW-1133">Transmembrane helix</keyword>
<feature type="transmembrane region" description="Helical" evidence="1">
    <location>
        <begin position="96"/>
        <end position="122"/>
    </location>
</feature>
<keyword evidence="3" id="KW-1185">Reference proteome</keyword>
<keyword evidence="1" id="KW-0472">Membrane</keyword>
<dbReference type="Proteomes" id="UP000317648">
    <property type="component" value="Chromosome"/>
</dbReference>